<dbReference type="CDD" id="cd03263">
    <property type="entry name" value="ABC_subfamily_A"/>
    <property type="match status" value="2"/>
</dbReference>
<dbReference type="InterPro" id="IPR003593">
    <property type="entry name" value="AAA+_ATPase"/>
</dbReference>
<name>A0A1S3JSD5_LINAN</name>
<evidence type="ECO:0000259" key="10">
    <source>
        <dbReference type="PROSITE" id="PS50893"/>
    </source>
</evidence>
<dbReference type="Gene3D" id="3.40.50.300">
    <property type="entry name" value="P-loop containing nucleotide triphosphate hydrolases"/>
    <property type="match status" value="2"/>
</dbReference>
<dbReference type="GO" id="GO:0140359">
    <property type="term" value="F:ABC-type transporter activity"/>
    <property type="evidence" value="ECO:0007669"/>
    <property type="project" value="InterPro"/>
</dbReference>
<keyword evidence="4" id="KW-0677">Repeat</keyword>
<feature type="transmembrane region" description="Helical" evidence="9">
    <location>
        <begin position="944"/>
        <end position="963"/>
    </location>
</feature>
<keyword evidence="11" id="KW-1185">Reference proteome</keyword>
<protein>
    <submittedName>
        <fullName evidence="12">ATP-binding cassette sub-family A member 3</fullName>
    </submittedName>
</protein>
<feature type="transmembrane region" description="Helical" evidence="9">
    <location>
        <begin position="1127"/>
        <end position="1153"/>
    </location>
</feature>
<dbReference type="KEGG" id="lak:106175681"/>
<dbReference type="InterPro" id="IPR026082">
    <property type="entry name" value="ABCA"/>
</dbReference>
<dbReference type="InParanoid" id="A0A1S3JSD5"/>
<dbReference type="FunFam" id="3.40.50.300:FF:000327">
    <property type="entry name" value="ATP-binding cassette sub-family A member 3"/>
    <property type="match status" value="1"/>
</dbReference>
<evidence type="ECO:0000256" key="5">
    <source>
        <dbReference type="ARBA" id="ARBA00022741"/>
    </source>
</evidence>
<feature type="domain" description="ABC transporter" evidence="10">
    <location>
        <begin position="1426"/>
        <end position="1656"/>
    </location>
</feature>
<keyword evidence="7 9" id="KW-1133">Transmembrane helix</keyword>
<dbReference type="GO" id="GO:0005319">
    <property type="term" value="F:lipid transporter activity"/>
    <property type="evidence" value="ECO:0007669"/>
    <property type="project" value="TreeGrafter"/>
</dbReference>
<organism evidence="11 12">
    <name type="scientific">Lingula anatina</name>
    <name type="common">Brachiopod</name>
    <name type="synonym">Lingula unguis</name>
    <dbReference type="NCBI Taxonomy" id="7574"/>
    <lineage>
        <taxon>Eukaryota</taxon>
        <taxon>Metazoa</taxon>
        <taxon>Spiralia</taxon>
        <taxon>Lophotrochozoa</taxon>
        <taxon>Brachiopoda</taxon>
        <taxon>Linguliformea</taxon>
        <taxon>Lingulata</taxon>
        <taxon>Lingulida</taxon>
        <taxon>Linguloidea</taxon>
        <taxon>Lingulidae</taxon>
        <taxon>Lingula</taxon>
    </lineage>
</organism>
<dbReference type="GeneID" id="106175681"/>
<dbReference type="GO" id="GO:0005524">
    <property type="term" value="F:ATP binding"/>
    <property type="evidence" value="ECO:0007669"/>
    <property type="project" value="UniProtKB-KW"/>
</dbReference>
<evidence type="ECO:0000256" key="9">
    <source>
        <dbReference type="SAM" id="Phobius"/>
    </source>
</evidence>
<feature type="transmembrane region" description="Helical" evidence="9">
    <location>
        <begin position="1244"/>
        <end position="1264"/>
    </location>
</feature>
<reference evidence="12" key="1">
    <citation type="submission" date="2025-08" db="UniProtKB">
        <authorList>
            <consortium name="RefSeq"/>
        </authorList>
    </citation>
    <scope>IDENTIFICATION</scope>
    <source>
        <tissue evidence="12">Gonads</tissue>
    </source>
</reference>
<dbReference type="PROSITE" id="PS50893">
    <property type="entry name" value="ABC_TRANSPORTER_2"/>
    <property type="match status" value="2"/>
</dbReference>
<evidence type="ECO:0000256" key="3">
    <source>
        <dbReference type="ARBA" id="ARBA00022692"/>
    </source>
</evidence>
<feature type="transmembrane region" description="Helical" evidence="9">
    <location>
        <begin position="360"/>
        <end position="381"/>
    </location>
</feature>
<feature type="transmembrane region" description="Helical" evidence="9">
    <location>
        <begin position="1276"/>
        <end position="1296"/>
    </location>
</feature>
<dbReference type="Proteomes" id="UP000085678">
    <property type="component" value="Unplaced"/>
</dbReference>
<feature type="transmembrane region" description="Helical" evidence="9">
    <location>
        <begin position="460"/>
        <end position="483"/>
    </location>
</feature>
<dbReference type="SUPFAM" id="SSF52540">
    <property type="entry name" value="P-loop containing nucleoside triphosphate hydrolases"/>
    <property type="match status" value="2"/>
</dbReference>
<dbReference type="Pfam" id="PF23321">
    <property type="entry name" value="R1_ABCA1"/>
    <property type="match status" value="1"/>
</dbReference>
<dbReference type="PANTHER" id="PTHR19229:SF250">
    <property type="entry name" value="ABC TRANSPORTER DOMAIN-CONTAINING PROTEIN-RELATED"/>
    <property type="match status" value="1"/>
</dbReference>
<evidence type="ECO:0000313" key="12">
    <source>
        <dbReference type="RefSeq" id="XP_013413247.1"/>
    </source>
</evidence>
<dbReference type="InterPro" id="IPR003439">
    <property type="entry name" value="ABC_transporter-like_ATP-bd"/>
</dbReference>
<dbReference type="Pfam" id="PF00005">
    <property type="entry name" value="ABC_tran"/>
    <property type="match status" value="2"/>
</dbReference>
<evidence type="ECO:0000256" key="6">
    <source>
        <dbReference type="ARBA" id="ARBA00022840"/>
    </source>
</evidence>
<dbReference type="InterPro" id="IPR017871">
    <property type="entry name" value="ABC_transporter-like_CS"/>
</dbReference>
<evidence type="ECO:0000256" key="2">
    <source>
        <dbReference type="ARBA" id="ARBA00022448"/>
    </source>
</evidence>
<dbReference type="PROSITE" id="PS00211">
    <property type="entry name" value="ABC_TRANSPORTER_1"/>
    <property type="match status" value="1"/>
</dbReference>
<dbReference type="GO" id="GO:0016020">
    <property type="term" value="C:membrane"/>
    <property type="evidence" value="ECO:0007669"/>
    <property type="project" value="UniProtKB-SubCell"/>
</dbReference>
<dbReference type="InterPro" id="IPR056264">
    <property type="entry name" value="R2_ABCA1-4-like"/>
</dbReference>
<gene>
    <name evidence="12" type="primary">LOC106175681</name>
</gene>
<dbReference type="RefSeq" id="XP_013413247.1">
    <property type="nucleotide sequence ID" value="XM_013557793.1"/>
</dbReference>
<dbReference type="FunCoup" id="A0A1S3JSD5">
    <property type="interactions" value="409"/>
</dbReference>
<keyword evidence="5" id="KW-0547">Nucleotide-binding</keyword>
<feature type="transmembrane region" description="Helical" evidence="9">
    <location>
        <begin position="315"/>
        <end position="340"/>
    </location>
</feature>
<dbReference type="FunFam" id="3.40.50.300:FF:000298">
    <property type="entry name" value="ATP-binding cassette sub-family A member 12"/>
    <property type="match status" value="1"/>
</dbReference>
<feature type="transmembrane region" description="Helical" evidence="9">
    <location>
        <begin position="24"/>
        <end position="48"/>
    </location>
</feature>
<dbReference type="OMA" id="NLVAHEM"/>
<comment type="subcellular location">
    <subcellularLocation>
        <location evidence="1">Membrane</location>
        <topology evidence="1">Multi-pass membrane protein</topology>
    </subcellularLocation>
</comment>
<evidence type="ECO:0000313" key="11">
    <source>
        <dbReference type="Proteomes" id="UP000085678"/>
    </source>
</evidence>
<keyword evidence="8 9" id="KW-0472">Membrane</keyword>
<dbReference type="GO" id="GO:0016887">
    <property type="term" value="F:ATP hydrolysis activity"/>
    <property type="evidence" value="ECO:0007669"/>
    <property type="project" value="InterPro"/>
</dbReference>
<dbReference type="OrthoDB" id="6512918at2759"/>
<dbReference type="InterPro" id="IPR027417">
    <property type="entry name" value="P-loop_NTPase"/>
</dbReference>
<keyword evidence="3 9" id="KW-0812">Transmembrane</keyword>
<feature type="transmembrane region" description="Helical" evidence="9">
    <location>
        <begin position="387"/>
        <end position="406"/>
    </location>
</feature>
<dbReference type="SMART" id="SM00382">
    <property type="entry name" value="AAA"/>
    <property type="match status" value="2"/>
</dbReference>
<feature type="transmembrane region" description="Helical" evidence="9">
    <location>
        <begin position="267"/>
        <end position="289"/>
    </location>
</feature>
<dbReference type="PANTHER" id="PTHR19229">
    <property type="entry name" value="ATP-BINDING CASSETTE TRANSPORTER SUBFAMILY A ABCA"/>
    <property type="match status" value="1"/>
</dbReference>
<feature type="transmembrane region" description="Helical" evidence="9">
    <location>
        <begin position="418"/>
        <end position="440"/>
    </location>
</feature>
<evidence type="ECO:0000256" key="8">
    <source>
        <dbReference type="ARBA" id="ARBA00023136"/>
    </source>
</evidence>
<dbReference type="Pfam" id="PF12698">
    <property type="entry name" value="ABC2_membrane_3"/>
    <property type="match status" value="2"/>
</dbReference>
<evidence type="ECO:0000256" key="4">
    <source>
        <dbReference type="ARBA" id="ARBA00022737"/>
    </source>
</evidence>
<evidence type="ECO:0000256" key="7">
    <source>
        <dbReference type="ARBA" id="ARBA00022989"/>
    </source>
</evidence>
<feature type="transmembrane region" description="Helical" evidence="9">
    <location>
        <begin position="1212"/>
        <end position="1232"/>
    </location>
</feature>
<feature type="transmembrane region" description="Helical" evidence="9">
    <location>
        <begin position="1357"/>
        <end position="1375"/>
    </location>
</feature>
<keyword evidence="6 12" id="KW-0067">ATP-binding</keyword>
<feature type="domain" description="ABC transporter" evidence="10">
    <location>
        <begin position="542"/>
        <end position="772"/>
    </location>
</feature>
<proteinExistence type="predicted"/>
<evidence type="ECO:0000256" key="1">
    <source>
        <dbReference type="ARBA" id="ARBA00004141"/>
    </source>
</evidence>
<sequence length="1753" mass="194800">MVASSGKQFTLLLWKNWLIQKRKVAVSFFEVLLPVVFTALLIVIRLLVSTREELTTYYPAQSLNTTPEFQYPLQLKALALLKATNASASLPYWFPLSAISFGGGQPGIVGIIGYTPDTPLIKRIIERSAAWLDNKVEVLPFSSEEDMVFFMDSNQSAIRALGGVVFTNVENSSLPQAIQYKIRLNSTDLLPDGSYTRRNWRTDRVFTFNIGSRPRDGTNDPYKGKGFLQIQQAVDMSIILELDPTADVADYAVHIQRFPYPSYFVDVYVLIVTGNLPLFMILSFLLFALQIPKQIVYEKEKRLKEYMRMMGTSNWLYWMTWFLKCFIYILVAVAIMTVLFSLKVNSGFSVLGKSDASVMFIFLLIYGVATISFCFVCCVFFDNANAGAGVCGLLYFLTYVPWFFLSNQYENMTRFHKVIACLIPNLALSLGTYAVGQHMSTGEGVQWSNFNKPAVVDDDFSLADAMFMLLFDAVLGFLLTWYVEAVRPGKYGVPQPWYFCCTRSYWCGEKVSDDHDEEHHTQGVGQEQEFFEADPVGFNAGIEVKGLRKTFKGKKVAVAGMSVTMYENQVFALLGHNGAGKTTTMSMLTGFIPPSKGTAVVNGYDIRKSISKARESLGLCPQHDVLFEALTVEEHLEFYVQMKGVTGSAVKMEVDKTLGIMGMLDKRKSFPSGLSGGMKRKLSVGIALIGDSKIIMLDEPTSGMDPSARRQTWDIIQGARQGRTIVLTTHYMEEADLLGDRIAIMAEGELRCCGSSLFLKNKYGAGFHMVLVKEQACNIDAVTQMIQGHVPSSTLETDIGAELSYVLPREEICRFEGLFADLEVRHKDLGVSSFGVSLTTMEEVFLKVGEGIDVNEELVKSPSRKLSVRKPAVGYASLEEEQDGNSGVIMVKSNGDIPLQEVGGVTKGPAFNVDLKKNSGLKLHLQQLYAMLVKRALHTWRNRVVTLAQLLVPAIFTMLALALDLIPASTQSDYPALKMNTEMFGSDPNYIAAGYQPGDVVLSNISQKYGLNMPSNTQVQDVNAASANGSGDVESYLLQEADRLGIANYNKYFIAAASFDTNTSSAVKEIIAHSNGQPLHNSPIAVNLVTNTLLRYFVNESFSIEVTNHPLPFPSDFKRELQSNSSMLFGFLIQLCILFGMSYLASSFVVFLVRERDNNAKHLQIVSGGRLVTFWLSTFIWDLINYAIVFALIIIVFAAFQPEAYSQGGRLGFVALLLLLFPFGMLPLMYLLSFFFKTPVTASTLLTFTNILLGLTATLTVYLLDALHDPDTNTNTRPIAVVLDWIFIVLAPNYNLGKGLQDMYNNYQNIKLCTDSKVQDLCDLGIGNPCCKDNCGDNCLKYEENYLAWPAPGIGRMVIFLVVQWVFYFLILALLESEIISNTVYRRQSARVANGDLGQSGEAVDQDVLTEQGRVQQEIACENDVLVLKKLTKYYKNMLAVDHLSLGIPKGELFGLLGVNGAGKTTTFKMLTGDLLPSSGNALVGHYGIRDQADKVRQMIGYCPQFDALIEQMTARELLVFFARLRGISSAEISRVVDDILKALLIEEHADKQCGTYSGGNKRKLSTALALIGDPPVVFLDEPSTGLDPAARRKLWDTLMKVRVSGTTLVLTSHSMEECEALCTRLAIMVNGQFMCLGSVQHLKNRFGQGFTLLAKIQAPPSGGPVNVNPFMEFVQSTFPTCELEDVHQGYVQYNLPDTSLSWAYLFGTMEKAKPVYGIEDYSISQTTLEQVFLNFARRQRQPHEKKRGCCCF</sequence>
<dbReference type="InterPro" id="IPR013525">
    <property type="entry name" value="ABC2_TM"/>
</dbReference>
<keyword evidence="2" id="KW-0813">Transport</keyword>
<accession>A0A1S3JSD5</accession>
<feature type="transmembrane region" description="Helical" evidence="9">
    <location>
        <begin position="1174"/>
        <end position="1200"/>
    </location>
</feature>